<feature type="region of interest" description="Disordered" evidence="1">
    <location>
        <begin position="903"/>
        <end position="1000"/>
    </location>
</feature>
<protein>
    <recommendedName>
        <fullName evidence="6">Galactose oxidase</fullName>
    </recommendedName>
</protein>
<organism evidence="4 5">
    <name type="scientific">Mortierella alpina</name>
    <name type="common">Oleaginous fungus</name>
    <name type="synonym">Mortierella renispora</name>
    <dbReference type="NCBI Taxonomy" id="64518"/>
    <lineage>
        <taxon>Eukaryota</taxon>
        <taxon>Fungi</taxon>
        <taxon>Fungi incertae sedis</taxon>
        <taxon>Mucoromycota</taxon>
        <taxon>Mortierellomycotina</taxon>
        <taxon>Mortierellomycetes</taxon>
        <taxon>Mortierellales</taxon>
        <taxon>Mortierellaceae</taxon>
        <taxon>Mortierella</taxon>
    </lineage>
</organism>
<feature type="chain" id="PRO_5040339385" description="Galactose oxidase" evidence="3">
    <location>
        <begin position="51"/>
        <end position="1000"/>
    </location>
</feature>
<dbReference type="InterPro" id="IPR015915">
    <property type="entry name" value="Kelch-typ_b-propeller"/>
</dbReference>
<evidence type="ECO:0000256" key="1">
    <source>
        <dbReference type="SAM" id="MobiDB-lite"/>
    </source>
</evidence>
<keyword evidence="2" id="KW-1133">Transmembrane helix</keyword>
<keyword evidence="2" id="KW-0812">Transmembrane</keyword>
<feature type="compositionally biased region" description="Low complexity" evidence="1">
    <location>
        <begin position="745"/>
        <end position="760"/>
    </location>
</feature>
<feature type="transmembrane region" description="Helical" evidence="2">
    <location>
        <begin position="401"/>
        <end position="427"/>
    </location>
</feature>
<dbReference type="PANTHER" id="PTHR23244:SF471">
    <property type="entry name" value="GUANINE NUCLEOTIDE-BINDING PROTEIN SUBUNIT BETA 1-RELATED"/>
    <property type="match status" value="1"/>
</dbReference>
<dbReference type="SUPFAM" id="SSF50965">
    <property type="entry name" value="Galactose oxidase, central domain"/>
    <property type="match status" value="1"/>
</dbReference>
<dbReference type="AlphaFoldDB" id="A0A9P8ABM8"/>
<feature type="compositionally biased region" description="Low complexity" evidence="1">
    <location>
        <begin position="540"/>
        <end position="553"/>
    </location>
</feature>
<sequence>MATRSLSAHASVRSSSFPATATAPSQPHRWPTTPLLLALALLALPLLADAAGPTTIARRGHTATLLDDYVHFVGGLGNVTENPSTYIRTISSLNLNDLQFKETPTTWAIRDHAATTNRTIAYAAEAEYNRVGIMFGINGDDLPSDALLWLDPATGELTPGSGDQMTSRYRPSQVQVGNNIWIFGGMRPVRGMQAQVPDTPVYDISGRAWSARTRGFSRYAHVSARIGLEYALSCCGAPFDDARPQPCSLFSLTSATFVSPQLKWDPALRFDDFANGRMYASMVTSVPDNNVLYIFGGLQGGKASQDLYRLDASKMPDITVTKIPPPADAALLPSARYRHAAVAVGSLHGFMIIQGGMVDTGNMSDPNVYYFDMKSNTWIDGATFKAEYARQKAVAVKQVDVWYIIMGILAGTLALGGFVGLYIHTGVKNDERERQRKEADERDSARFSVMEENSPSGERNMMEGKGYPIYPRGGSEDHSLSMGPFKSTSSLIQPEEIPGNSTTKKPEKMTSDVYQSRAHAVITEPHSPGGTTLTEGGNRSGYFSSSVSSSTPSRLHKNSSNGSSQHSRHGTGPVDAAAATSKKGSPIPAAGAAGANGRPGHEPYYNPRDLFLDDDDDSSITVSLASESTLSPWAGPVRISTDLAPPNPRFSRGAISQAHRQLVGSMNGTNGSAARGGDSSGWDTSSPGGSLSSREDSEHQRRSVNSMQWVSFEPFDLSTRPESGQFDAAAQRSNLTIRNASMYGNNNRSSVQSNSNMNRRSMFDGSDTTEDSGSYYSGPNGKRISTAMAARQQRRSLRYSQDSQPSSAGEPFATTVLPVVSSKVAKPTMAKVVTHQRGSRVVMPSQGPLGERGSATAEDGESGGGLGIDFSGFTNEGYLPGGNSNSQSRANGTSFTNAAAYQSRRGSSTLNPAHNRTAGSAGATGSKRESKTSASAANRVRNSTNVILQMPPAPKNAGPGSGKNSSQGGLGGSDNDPSELRNSIVELGQDMPGFLNYGER</sequence>
<evidence type="ECO:0000256" key="3">
    <source>
        <dbReference type="SAM" id="SignalP"/>
    </source>
</evidence>
<comment type="caution">
    <text evidence="4">The sequence shown here is derived from an EMBL/GenBank/DDBJ whole genome shotgun (WGS) entry which is preliminary data.</text>
</comment>
<dbReference type="Pfam" id="PF24681">
    <property type="entry name" value="Kelch_KLHDC2_KLHL20_DRC7"/>
    <property type="match status" value="1"/>
</dbReference>
<feature type="region of interest" description="Disordered" evidence="1">
    <location>
        <begin position="740"/>
        <end position="811"/>
    </location>
</feature>
<evidence type="ECO:0000313" key="4">
    <source>
        <dbReference type="EMBL" id="KAG9326082.1"/>
    </source>
</evidence>
<feature type="compositionally biased region" description="Polar residues" evidence="1">
    <location>
        <begin position="798"/>
        <end position="807"/>
    </location>
</feature>
<evidence type="ECO:0000256" key="2">
    <source>
        <dbReference type="SAM" id="Phobius"/>
    </source>
</evidence>
<feature type="region of interest" description="Disordered" evidence="1">
    <location>
        <begin position="664"/>
        <end position="705"/>
    </location>
</feature>
<keyword evidence="3" id="KW-0732">Signal</keyword>
<dbReference type="InterPro" id="IPR011043">
    <property type="entry name" value="Gal_Oxase/kelch_b-propeller"/>
</dbReference>
<feature type="signal peptide" evidence="3">
    <location>
        <begin position="1"/>
        <end position="50"/>
    </location>
</feature>
<name>A0A9P8ABM8_MORAP</name>
<evidence type="ECO:0000313" key="5">
    <source>
        <dbReference type="Proteomes" id="UP000717515"/>
    </source>
</evidence>
<dbReference type="Proteomes" id="UP000717515">
    <property type="component" value="Unassembled WGS sequence"/>
</dbReference>
<feature type="compositionally biased region" description="Polar residues" evidence="1">
    <location>
        <begin position="903"/>
        <end position="918"/>
    </location>
</feature>
<feature type="compositionally biased region" description="Basic and acidic residues" evidence="1">
    <location>
        <begin position="430"/>
        <end position="445"/>
    </location>
</feature>
<feature type="compositionally biased region" description="Polar residues" evidence="1">
    <location>
        <begin position="932"/>
        <end position="947"/>
    </location>
</feature>
<gene>
    <name evidence="4" type="ORF">KVV02_002770</name>
</gene>
<feature type="region of interest" description="Disordered" evidence="1">
    <location>
        <begin position="835"/>
        <end position="871"/>
    </location>
</feature>
<proteinExistence type="predicted"/>
<accession>A0A9P8ABM8</accession>
<feature type="region of interest" description="Disordered" evidence="1">
    <location>
        <begin position="430"/>
        <end position="616"/>
    </location>
</feature>
<feature type="region of interest" description="Disordered" evidence="1">
    <location>
        <begin position="632"/>
        <end position="652"/>
    </location>
</feature>
<dbReference type="EMBL" id="JAIFTL010000026">
    <property type="protein sequence ID" value="KAG9326082.1"/>
    <property type="molecule type" value="Genomic_DNA"/>
</dbReference>
<feature type="compositionally biased region" description="Low complexity" evidence="1">
    <location>
        <begin position="584"/>
        <end position="598"/>
    </location>
</feature>
<keyword evidence="2" id="KW-0472">Membrane</keyword>
<reference evidence="4" key="1">
    <citation type="submission" date="2021-07" db="EMBL/GenBank/DDBJ databases">
        <title>Draft genome of Mortierella alpina, strain LL118, isolated from an aspen leaf litter sample.</title>
        <authorList>
            <person name="Yang S."/>
            <person name="Vinatzer B.A."/>
        </authorList>
    </citation>
    <scope>NUCLEOTIDE SEQUENCE</scope>
    <source>
        <strain evidence="4">LL118</strain>
    </source>
</reference>
<dbReference type="Gene3D" id="2.120.10.80">
    <property type="entry name" value="Kelch-type beta propeller"/>
    <property type="match status" value="2"/>
</dbReference>
<evidence type="ECO:0008006" key="6">
    <source>
        <dbReference type="Google" id="ProtNLM"/>
    </source>
</evidence>
<feature type="compositionally biased region" description="Polar residues" evidence="1">
    <location>
        <begin position="681"/>
        <end position="692"/>
    </location>
</feature>
<dbReference type="PANTHER" id="PTHR23244">
    <property type="entry name" value="KELCH REPEAT DOMAIN"/>
    <property type="match status" value="1"/>
</dbReference>